<dbReference type="EC" id="1.14.11.53" evidence="2"/>
<evidence type="ECO:0000256" key="8">
    <source>
        <dbReference type="ARBA" id="ARBA00047565"/>
    </source>
</evidence>
<feature type="binding site" evidence="9">
    <location>
        <position position="296"/>
    </location>
    <ligand>
        <name>Fe cation</name>
        <dbReference type="ChEBI" id="CHEBI:24875"/>
        <note>catalytic</note>
    </ligand>
</feature>
<comment type="catalytic activity">
    <reaction evidence="8">
        <text>an N(6)-methyladenosine in mRNA + 2-oxoglutarate + O2 = an adenosine in mRNA + formaldehyde + succinate + CO2</text>
        <dbReference type="Rhea" id="RHEA:49520"/>
        <dbReference type="Rhea" id="RHEA-COMP:12414"/>
        <dbReference type="Rhea" id="RHEA-COMP:12417"/>
        <dbReference type="ChEBI" id="CHEBI:15379"/>
        <dbReference type="ChEBI" id="CHEBI:16526"/>
        <dbReference type="ChEBI" id="CHEBI:16810"/>
        <dbReference type="ChEBI" id="CHEBI:16842"/>
        <dbReference type="ChEBI" id="CHEBI:30031"/>
        <dbReference type="ChEBI" id="CHEBI:74411"/>
        <dbReference type="ChEBI" id="CHEBI:74449"/>
        <dbReference type="EC" id="1.14.11.53"/>
    </reaction>
    <physiologicalReaction direction="left-to-right" evidence="8">
        <dbReference type="Rhea" id="RHEA:49521"/>
    </physiologicalReaction>
</comment>
<gene>
    <name evidence="11" type="ORF">R9X50_00102000</name>
</gene>
<evidence type="ECO:0000256" key="4">
    <source>
        <dbReference type="ARBA" id="ARBA00022964"/>
    </source>
</evidence>
<dbReference type="GO" id="GO:0046872">
    <property type="term" value="F:metal ion binding"/>
    <property type="evidence" value="ECO:0007669"/>
    <property type="project" value="UniProtKB-KW"/>
</dbReference>
<name>A0AAQ3LZ00_9PEZI</name>
<dbReference type="InterPro" id="IPR004574">
    <property type="entry name" value="Alkb"/>
</dbReference>
<comment type="similarity">
    <text evidence="1">Belongs to the alkB family.</text>
</comment>
<feature type="binding site" evidence="9">
    <location>
        <position position="237"/>
    </location>
    <ligand>
        <name>Fe cation</name>
        <dbReference type="ChEBI" id="CHEBI:24875"/>
        <note>catalytic</note>
    </ligand>
</feature>
<dbReference type="FunFam" id="2.60.120.590:FF:000014">
    <property type="entry name" value="Oxidoreductase, 2OG-Fe(II) oxygenase family family"/>
    <property type="match status" value="1"/>
</dbReference>
<accession>A0AAQ3LZ00</accession>
<evidence type="ECO:0000256" key="1">
    <source>
        <dbReference type="ARBA" id="ARBA00007879"/>
    </source>
</evidence>
<dbReference type="Pfam" id="PF13532">
    <property type="entry name" value="2OG-FeII_Oxy_2"/>
    <property type="match status" value="1"/>
</dbReference>
<keyword evidence="4" id="KW-0223">Dioxygenase</keyword>
<dbReference type="Gene3D" id="2.60.120.590">
    <property type="entry name" value="Alpha-ketoglutarate-dependent dioxygenase AlkB-like"/>
    <property type="match status" value="1"/>
</dbReference>
<evidence type="ECO:0000256" key="6">
    <source>
        <dbReference type="ARBA" id="ARBA00023004"/>
    </source>
</evidence>
<sequence length="351" mass="39531">MAKPDAHAKPPEAIRNVYKRYQKMDSKALVDRNDLYDSKNLPKMVTNNSQPTMSNVNRSFANFLGAVDHEITIPTDETADISSEPYEIPNLPGLFVYPSLLTPAVQLAMLNRLLHRDLSNQNHQTNLHLHYNITYPHSACENVSLNESFFSSRASNITLQPKDPSIHKQLNMNQVLNKKLRWTTLGGQYDWTNKVYPSSRPPPFPKDVKRLIEDLFPMKAEAAIVNFYSPGDTLSLHRDVSEECSQPLVSISLGCDGLFVVGLDADGENNEASVATIRLRSGDALLMSGPSRYAWHSVPKILENTCPSWMQDWPAMLNPSNDDDSDDGPYAAWKGWMKGKRINLNVRQMFA</sequence>
<comment type="cofactor">
    <cofactor evidence="9">
        <name>Fe(2+)</name>
        <dbReference type="ChEBI" id="CHEBI:29033"/>
    </cofactor>
    <text evidence="9">Binds 1 Fe(2+) ion per subunit.</text>
</comment>
<evidence type="ECO:0000256" key="7">
    <source>
        <dbReference type="ARBA" id="ARBA00023026"/>
    </source>
</evidence>
<dbReference type="Proteomes" id="UP001303373">
    <property type="component" value="Chromosome 2"/>
</dbReference>
<evidence type="ECO:0000256" key="2">
    <source>
        <dbReference type="ARBA" id="ARBA00012931"/>
    </source>
</evidence>
<dbReference type="SUPFAM" id="SSF51197">
    <property type="entry name" value="Clavaminate synthase-like"/>
    <property type="match status" value="1"/>
</dbReference>
<evidence type="ECO:0000256" key="9">
    <source>
        <dbReference type="PIRSR" id="PIRSR604574-2"/>
    </source>
</evidence>
<dbReference type="GO" id="GO:0005737">
    <property type="term" value="C:cytoplasm"/>
    <property type="evidence" value="ECO:0007669"/>
    <property type="project" value="TreeGrafter"/>
</dbReference>
<reference evidence="11 12" key="1">
    <citation type="submission" date="2023-11" db="EMBL/GenBank/DDBJ databases">
        <title>An acidophilic fungus is an integral part of prey digestion in a carnivorous sundew plant.</title>
        <authorList>
            <person name="Tsai I.J."/>
        </authorList>
    </citation>
    <scope>NUCLEOTIDE SEQUENCE [LARGE SCALE GENOMIC DNA]</scope>
    <source>
        <strain evidence="11">169a</strain>
    </source>
</reference>
<evidence type="ECO:0000313" key="12">
    <source>
        <dbReference type="Proteomes" id="UP001303373"/>
    </source>
</evidence>
<dbReference type="EMBL" id="CP138581">
    <property type="protein sequence ID" value="WPG98232.1"/>
    <property type="molecule type" value="Genomic_DNA"/>
</dbReference>
<keyword evidence="12" id="KW-1185">Reference proteome</keyword>
<feature type="binding site" evidence="9">
    <location>
        <position position="239"/>
    </location>
    <ligand>
        <name>Fe cation</name>
        <dbReference type="ChEBI" id="CHEBI:24875"/>
        <note>catalytic</note>
    </ligand>
</feature>
<dbReference type="GO" id="GO:0005634">
    <property type="term" value="C:nucleus"/>
    <property type="evidence" value="ECO:0007669"/>
    <property type="project" value="TreeGrafter"/>
</dbReference>
<keyword evidence="3 9" id="KW-0479">Metal-binding</keyword>
<evidence type="ECO:0000259" key="10">
    <source>
        <dbReference type="PROSITE" id="PS51471"/>
    </source>
</evidence>
<feature type="domain" description="Fe2OG dioxygenase" evidence="10">
    <location>
        <begin position="219"/>
        <end position="350"/>
    </location>
</feature>
<dbReference type="PROSITE" id="PS51471">
    <property type="entry name" value="FE2OG_OXY"/>
    <property type="match status" value="1"/>
</dbReference>
<dbReference type="InterPro" id="IPR037151">
    <property type="entry name" value="AlkB-like_sf"/>
</dbReference>
<keyword evidence="6 9" id="KW-0408">Iron</keyword>
<proteinExistence type="inferred from homology"/>
<dbReference type="GO" id="GO:1990931">
    <property type="term" value="F:mRNA N6-methyladenosine dioxygenase activity"/>
    <property type="evidence" value="ECO:0007669"/>
    <property type="project" value="UniProtKB-EC"/>
</dbReference>
<dbReference type="AlphaFoldDB" id="A0AAQ3LZ00"/>
<protein>
    <recommendedName>
        <fullName evidence="2">mRNA N(6)-methyladenine demethylase</fullName>
        <ecNumber evidence="2">1.14.11.53</ecNumber>
    </recommendedName>
</protein>
<keyword evidence="7" id="KW-0843">Virulence</keyword>
<evidence type="ECO:0000256" key="3">
    <source>
        <dbReference type="ARBA" id="ARBA00022723"/>
    </source>
</evidence>
<keyword evidence="5" id="KW-0560">Oxidoreductase</keyword>
<dbReference type="InterPro" id="IPR027450">
    <property type="entry name" value="AlkB-like"/>
</dbReference>
<dbReference type="PANTHER" id="PTHR16557">
    <property type="entry name" value="ALKYLATED DNA REPAIR PROTEIN ALKB-RELATED"/>
    <property type="match status" value="1"/>
</dbReference>
<evidence type="ECO:0000256" key="5">
    <source>
        <dbReference type="ARBA" id="ARBA00023002"/>
    </source>
</evidence>
<organism evidence="11 12">
    <name type="scientific">Acrodontium crateriforme</name>
    <dbReference type="NCBI Taxonomy" id="150365"/>
    <lineage>
        <taxon>Eukaryota</taxon>
        <taxon>Fungi</taxon>
        <taxon>Dikarya</taxon>
        <taxon>Ascomycota</taxon>
        <taxon>Pezizomycotina</taxon>
        <taxon>Dothideomycetes</taxon>
        <taxon>Dothideomycetidae</taxon>
        <taxon>Mycosphaerellales</taxon>
        <taxon>Teratosphaeriaceae</taxon>
        <taxon>Acrodontium</taxon>
    </lineage>
</organism>
<dbReference type="PANTHER" id="PTHR16557:SF2">
    <property type="entry name" value="NUCLEIC ACID DIOXYGENASE ALKBH1"/>
    <property type="match status" value="1"/>
</dbReference>
<evidence type="ECO:0000313" key="11">
    <source>
        <dbReference type="EMBL" id="WPG98232.1"/>
    </source>
</evidence>
<dbReference type="InterPro" id="IPR005123">
    <property type="entry name" value="Oxoglu/Fe-dep_dioxygenase_dom"/>
</dbReference>